<feature type="domain" description="Anti-sigma-28 factor FlgM C-terminal" evidence="1">
    <location>
        <begin position="32"/>
        <end position="91"/>
    </location>
</feature>
<keyword evidence="3" id="KW-1185">Reference proteome</keyword>
<dbReference type="InterPro" id="IPR035890">
    <property type="entry name" value="Anti-sigma-28_factor_FlgM_sf"/>
</dbReference>
<dbReference type="InterPro" id="IPR031316">
    <property type="entry name" value="FlgM_C"/>
</dbReference>
<dbReference type="EMBL" id="AWVH01000040">
    <property type="protein sequence ID" value="ERJ91881.1"/>
    <property type="molecule type" value="Genomic_DNA"/>
</dbReference>
<proteinExistence type="predicted"/>
<accession>A0ABN0NX48</accession>
<evidence type="ECO:0000313" key="2">
    <source>
        <dbReference type="EMBL" id="ERJ91881.1"/>
    </source>
</evidence>
<reference evidence="2 3" key="1">
    <citation type="submission" date="2013-08" db="EMBL/GenBank/DDBJ databases">
        <authorList>
            <person name="Weinstock G."/>
            <person name="Sodergren E."/>
            <person name="Wylie T."/>
            <person name="Fulton L."/>
            <person name="Fulton R."/>
            <person name="Fronick C."/>
            <person name="O'Laughlin M."/>
            <person name="Godfrey J."/>
            <person name="Miner T."/>
            <person name="Herter B."/>
            <person name="Appelbaum E."/>
            <person name="Cordes M."/>
            <person name="Lek S."/>
            <person name="Wollam A."/>
            <person name="Pepin K.H."/>
            <person name="Palsikar V.B."/>
            <person name="Mitreva M."/>
            <person name="Wilson R.K."/>
        </authorList>
    </citation>
    <scope>NUCLEOTIDE SEQUENCE [LARGE SCALE GENOMIC DNA]</scope>
    <source>
        <strain evidence="2 3">ATCC 700332</strain>
    </source>
</reference>
<dbReference type="Proteomes" id="UP000016649">
    <property type="component" value="Unassembled WGS sequence"/>
</dbReference>
<gene>
    <name evidence="2" type="ORF">HMPREF9193_01889</name>
</gene>
<evidence type="ECO:0000313" key="3">
    <source>
        <dbReference type="Proteomes" id="UP000016649"/>
    </source>
</evidence>
<keyword evidence="2" id="KW-0966">Cell projection</keyword>
<keyword evidence="2" id="KW-0969">Cilium</keyword>
<organism evidence="2 3">
    <name type="scientific">Treponema lecithinolyticum ATCC 700332</name>
    <dbReference type="NCBI Taxonomy" id="1321815"/>
    <lineage>
        <taxon>Bacteria</taxon>
        <taxon>Pseudomonadati</taxon>
        <taxon>Spirochaetota</taxon>
        <taxon>Spirochaetia</taxon>
        <taxon>Spirochaetales</taxon>
        <taxon>Treponemataceae</taxon>
        <taxon>Treponema</taxon>
    </lineage>
</organism>
<evidence type="ECO:0000259" key="1">
    <source>
        <dbReference type="Pfam" id="PF04316"/>
    </source>
</evidence>
<protein>
    <submittedName>
        <fullName evidence="2">Flagellar biosynthesis anti-sigma factor FlgM</fullName>
    </submittedName>
</protein>
<keyword evidence="2" id="KW-0282">Flagellum</keyword>
<sequence length="95" mass="10421">MVIDRLGGIDPLKDIQSTHKNTAKHNVSAGRDSISISDEAREMAEAYYLSEVAAETPDVRSERVAQVREKIKDPAYLNAQTISSTADKILDSFGL</sequence>
<dbReference type="Pfam" id="PF04316">
    <property type="entry name" value="FlgM"/>
    <property type="match status" value="1"/>
</dbReference>
<dbReference type="SUPFAM" id="SSF101498">
    <property type="entry name" value="Anti-sigma factor FlgM"/>
    <property type="match status" value="1"/>
</dbReference>
<comment type="caution">
    <text evidence="2">The sequence shown here is derived from an EMBL/GenBank/DDBJ whole genome shotgun (WGS) entry which is preliminary data.</text>
</comment>
<name>A0ABN0NX48_TRELE</name>
<dbReference type="RefSeq" id="WP_021688103.1">
    <property type="nucleotide sequence ID" value="NZ_KI260571.1"/>
</dbReference>